<organism evidence="1 2">
    <name type="scientific">Haemophilus ducreyi (strain 35000HP / ATCC 700724)</name>
    <dbReference type="NCBI Taxonomy" id="233412"/>
    <lineage>
        <taxon>Bacteria</taxon>
        <taxon>Pseudomonadati</taxon>
        <taxon>Pseudomonadota</taxon>
        <taxon>Gammaproteobacteria</taxon>
        <taxon>Pasteurellales</taxon>
        <taxon>Pasteurellaceae</taxon>
        <taxon>Haemophilus</taxon>
    </lineage>
</organism>
<protein>
    <submittedName>
        <fullName evidence="1">DNA polymerase III chi subunit</fullName>
    </submittedName>
</protein>
<evidence type="ECO:0000313" key="2">
    <source>
        <dbReference type="Proteomes" id="UP000001022"/>
    </source>
</evidence>
<gene>
    <name evidence="1" type="primary">holC</name>
    <name evidence="1" type="ordered locus">HD_0667</name>
</gene>
<dbReference type="Proteomes" id="UP000001022">
    <property type="component" value="Chromosome"/>
</dbReference>
<dbReference type="Pfam" id="PF04364">
    <property type="entry name" value="DNA_pol3_chi"/>
    <property type="match status" value="1"/>
</dbReference>
<dbReference type="EMBL" id="AE017143">
    <property type="protein sequence ID" value="AAP95591.1"/>
    <property type="molecule type" value="Genomic_DNA"/>
</dbReference>
<dbReference type="KEGG" id="hdu:HD_0667"/>
<dbReference type="eggNOG" id="COG2927">
    <property type="taxonomic scope" value="Bacteria"/>
</dbReference>
<proteinExistence type="predicted"/>
<dbReference type="GO" id="GO:0006260">
    <property type="term" value="P:DNA replication"/>
    <property type="evidence" value="ECO:0007669"/>
    <property type="project" value="InterPro"/>
</dbReference>
<accession>Q7VN95</accession>
<sequence length="153" mass="17753">MWPSSRDSVKQVKFYLLSQLGSDDLSAAEAMACELAAQAWRSGKRVLIACETEQQALNIDEALWAREPDSFVPHNLAGEFTQYATPIEICWQNKRNAQRRDFLISLQTNLPDYINTFTQIIDFVPIDEKEKVHARERYKQYRQLGWQLVTEQA</sequence>
<dbReference type="AlphaFoldDB" id="Q7VN95"/>
<dbReference type="HOGENOM" id="CLU_131584_0_0_6"/>
<evidence type="ECO:0000313" key="1">
    <source>
        <dbReference type="EMBL" id="AAP95591.1"/>
    </source>
</evidence>
<dbReference type="PANTHER" id="PTHR38767:SF1">
    <property type="entry name" value="DNA POLYMERASE III SUBUNIT CHI"/>
    <property type="match status" value="1"/>
</dbReference>
<keyword evidence="2" id="KW-1185">Reference proteome</keyword>
<dbReference type="GO" id="GO:0003887">
    <property type="term" value="F:DNA-directed DNA polymerase activity"/>
    <property type="evidence" value="ECO:0007669"/>
    <property type="project" value="InterPro"/>
</dbReference>
<dbReference type="STRING" id="233412.HD_0667"/>
<dbReference type="PANTHER" id="PTHR38767">
    <property type="entry name" value="DNA POLYMERASE III SUBUNIT CHI"/>
    <property type="match status" value="1"/>
</dbReference>
<dbReference type="Gene3D" id="3.40.50.10110">
    <property type="entry name" value="DNA polymerase III subunit chi"/>
    <property type="match status" value="1"/>
</dbReference>
<name>Q7VN95_HAEDU</name>
<dbReference type="GO" id="GO:0003677">
    <property type="term" value="F:DNA binding"/>
    <property type="evidence" value="ECO:0007669"/>
    <property type="project" value="InterPro"/>
</dbReference>
<dbReference type="InterPro" id="IPR036768">
    <property type="entry name" value="PolIII_chi_sf"/>
</dbReference>
<dbReference type="GO" id="GO:0032298">
    <property type="term" value="P:positive regulation of DNA-templated DNA replication initiation"/>
    <property type="evidence" value="ECO:0007669"/>
    <property type="project" value="TreeGrafter"/>
</dbReference>
<dbReference type="InterPro" id="IPR007459">
    <property type="entry name" value="DNA_pol3_chi"/>
</dbReference>
<reference evidence="2" key="1">
    <citation type="submission" date="2003-06" db="EMBL/GenBank/DDBJ databases">
        <title>The complete genome sequence of Haemophilus ducreyi.</title>
        <authorList>
            <person name="Munson R.S. Jr."/>
            <person name="Ray W.C."/>
            <person name="Mahairas G."/>
            <person name="Sabo P."/>
            <person name="Mungur R."/>
            <person name="Johnson L."/>
            <person name="Nguyen D."/>
            <person name="Wang J."/>
            <person name="Forst C."/>
            <person name="Hood L."/>
        </authorList>
    </citation>
    <scope>NUCLEOTIDE SEQUENCE [LARGE SCALE GENOMIC DNA]</scope>
    <source>
        <strain evidence="2">35000HP / ATCC 700724</strain>
    </source>
</reference>
<dbReference type="SUPFAM" id="SSF102400">
    <property type="entry name" value="DNA polymerase III chi subunit"/>
    <property type="match status" value="1"/>
</dbReference>